<keyword evidence="5" id="KW-1185">Reference proteome</keyword>
<dbReference type="Pfam" id="PF00076">
    <property type="entry name" value="RRM_1"/>
    <property type="match status" value="1"/>
</dbReference>
<dbReference type="InterPro" id="IPR012677">
    <property type="entry name" value="Nucleotide-bd_a/b_plait_sf"/>
</dbReference>
<dbReference type="PANTHER" id="PTHR11176">
    <property type="entry name" value="BOULE-RELATED"/>
    <property type="match status" value="1"/>
</dbReference>
<comment type="caution">
    <text evidence="4">The sequence shown here is derived from an EMBL/GenBank/DDBJ whole genome shotgun (WGS) entry which is preliminary data.</text>
</comment>
<evidence type="ECO:0000259" key="3">
    <source>
        <dbReference type="PROSITE" id="PS50102"/>
    </source>
</evidence>
<protein>
    <recommendedName>
        <fullName evidence="3">RRM domain-containing protein</fullName>
    </recommendedName>
</protein>
<dbReference type="AlphaFoldDB" id="A0A9D4WN90"/>
<keyword evidence="1 2" id="KW-0694">RNA-binding</keyword>
<evidence type="ECO:0000313" key="4">
    <source>
        <dbReference type="EMBL" id="KAI5405416.1"/>
    </source>
</evidence>
<dbReference type="InterPro" id="IPR000504">
    <property type="entry name" value="RRM_dom"/>
</dbReference>
<dbReference type="Gene3D" id="3.30.70.330">
    <property type="match status" value="1"/>
</dbReference>
<reference evidence="4 5" key="1">
    <citation type="journal article" date="2022" name="Nat. Genet.">
        <title>Improved pea reference genome and pan-genome highlight genomic features and evolutionary characteristics.</title>
        <authorList>
            <person name="Yang T."/>
            <person name="Liu R."/>
            <person name="Luo Y."/>
            <person name="Hu S."/>
            <person name="Wang D."/>
            <person name="Wang C."/>
            <person name="Pandey M.K."/>
            <person name="Ge S."/>
            <person name="Xu Q."/>
            <person name="Li N."/>
            <person name="Li G."/>
            <person name="Huang Y."/>
            <person name="Saxena R.K."/>
            <person name="Ji Y."/>
            <person name="Li M."/>
            <person name="Yan X."/>
            <person name="He Y."/>
            <person name="Liu Y."/>
            <person name="Wang X."/>
            <person name="Xiang C."/>
            <person name="Varshney R.K."/>
            <person name="Ding H."/>
            <person name="Gao S."/>
            <person name="Zong X."/>
        </authorList>
    </citation>
    <scope>NUCLEOTIDE SEQUENCE [LARGE SCALE GENOMIC DNA]</scope>
    <source>
        <strain evidence="4 5">cv. Zhongwan 6</strain>
    </source>
</reference>
<dbReference type="SUPFAM" id="SSF54928">
    <property type="entry name" value="RNA-binding domain, RBD"/>
    <property type="match status" value="1"/>
</dbReference>
<feature type="domain" description="RRM" evidence="3">
    <location>
        <begin position="60"/>
        <end position="137"/>
    </location>
</feature>
<name>A0A9D4WN90_PEA</name>
<proteinExistence type="predicted"/>
<evidence type="ECO:0000256" key="1">
    <source>
        <dbReference type="ARBA" id="ARBA00022884"/>
    </source>
</evidence>
<dbReference type="InterPro" id="IPR035979">
    <property type="entry name" value="RBD_domain_sf"/>
</dbReference>
<dbReference type="EMBL" id="JAMSHJ010000005">
    <property type="protein sequence ID" value="KAI5405416.1"/>
    <property type="molecule type" value="Genomic_DNA"/>
</dbReference>
<evidence type="ECO:0000256" key="2">
    <source>
        <dbReference type="PROSITE-ProRule" id="PRU00176"/>
    </source>
</evidence>
<dbReference type="PANTHER" id="PTHR11176:SF55">
    <property type="entry name" value="RNA-BINDING (RRM_RBD_RNP MOTIF) FAMILY PROTEIN"/>
    <property type="match status" value="1"/>
</dbReference>
<dbReference type="Proteomes" id="UP001058974">
    <property type="component" value="Chromosome 5"/>
</dbReference>
<accession>A0A9D4WN90</accession>
<sequence length="264" mass="29894">LPKSTTFFTLYHIVPPTFSSDNFDIIRTSVFLNCVPMSSTRQNNNNRMMSPNVVVPKHSSKIFVGGLAWKTKTDTLKTYFDQFGEILEAVVIIDRNTGKSKGYGFVTFKDPNSAIIACQNPNPVIDGRRTNCNPAFQKSNPSSSTGRQKFNSPSWNNAPLRFSSSLNYYNQHVPQYAYPYPVSRYSYPGYLRPQDIYEMNYPNVYGGPQFPVPLYPPYYQPFYGYTKHLVPTSYVKKTQFPEPITTTGAITETVAATRDQTSSV</sequence>
<evidence type="ECO:0000313" key="5">
    <source>
        <dbReference type="Proteomes" id="UP001058974"/>
    </source>
</evidence>
<dbReference type="SMART" id="SM00360">
    <property type="entry name" value="RRM"/>
    <property type="match status" value="1"/>
</dbReference>
<dbReference type="PROSITE" id="PS50102">
    <property type="entry name" value="RRM"/>
    <property type="match status" value="1"/>
</dbReference>
<gene>
    <name evidence="4" type="ORF">KIW84_052267</name>
</gene>
<organism evidence="4 5">
    <name type="scientific">Pisum sativum</name>
    <name type="common">Garden pea</name>
    <name type="synonym">Lathyrus oleraceus</name>
    <dbReference type="NCBI Taxonomy" id="3888"/>
    <lineage>
        <taxon>Eukaryota</taxon>
        <taxon>Viridiplantae</taxon>
        <taxon>Streptophyta</taxon>
        <taxon>Embryophyta</taxon>
        <taxon>Tracheophyta</taxon>
        <taxon>Spermatophyta</taxon>
        <taxon>Magnoliopsida</taxon>
        <taxon>eudicotyledons</taxon>
        <taxon>Gunneridae</taxon>
        <taxon>Pentapetalae</taxon>
        <taxon>rosids</taxon>
        <taxon>fabids</taxon>
        <taxon>Fabales</taxon>
        <taxon>Fabaceae</taxon>
        <taxon>Papilionoideae</taxon>
        <taxon>50 kb inversion clade</taxon>
        <taxon>NPAAA clade</taxon>
        <taxon>Hologalegina</taxon>
        <taxon>IRL clade</taxon>
        <taxon>Fabeae</taxon>
        <taxon>Lathyrus</taxon>
    </lineage>
</organism>
<dbReference type="Gramene" id="Psat05G0226700-T1">
    <property type="protein sequence ID" value="KAI5405416.1"/>
    <property type="gene ID" value="KIW84_052267"/>
</dbReference>
<dbReference type="GO" id="GO:0003723">
    <property type="term" value="F:RNA binding"/>
    <property type="evidence" value="ECO:0007669"/>
    <property type="project" value="UniProtKB-UniRule"/>
</dbReference>
<feature type="non-terminal residue" evidence="4">
    <location>
        <position position="264"/>
    </location>
</feature>